<dbReference type="EMBL" id="PGCJ01000022">
    <property type="protein sequence ID" value="PLW56291.1"/>
    <property type="molecule type" value="Genomic_DNA"/>
</dbReference>
<feature type="region of interest" description="Disordered" evidence="1">
    <location>
        <begin position="1"/>
        <end position="66"/>
    </location>
</feature>
<feature type="compositionally biased region" description="Basic and acidic residues" evidence="1">
    <location>
        <begin position="14"/>
        <end position="30"/>
    </location>
</feature>
<feature type="compositionally biased region" description="Basic and acidic residues" evidence="1">
    <location>
        <begin position="44"/>
        <end position="54"/>
    </location>
</feature>
<name>A0A2N5W215_9BASI</name>
<evidence type="ECO:0000313" key="4">
    <source>
        <dbReference type="Proteomes" id="UP000235388"/>
    </source>
</evidence>
<dbReference type="EMBL" id="PGCI01000054">
    <property type="protein sequence ID" value="PLW44807.1"/>
    <property type="molecule type" value="Genomic_DNA"/>
</dbReference>
<accession>A0A2N5W215</accession>
<evidence type="ECO:0000256" key="1">
    <source>
        <dbReference type="SAM" id="MobiDB-lite"/>
    </source>
</evidence>
<comment type="caution">
    <text evidence="3">The sequence shown here is derived from an EMBL/GenBank/DDBJ whole genome shotgun (WGS) entry which is preliminary data.</text>
</comment>
<evidence type="ECO:0000313" key="2">
    <source>
        <dbReference type="EMBL" id="PLW44807.1"/>
    </source>
</evidence>
<proteinExistence type="predicted"/>
<organism evidence="3 4">
    <name type="scientific">Puccinia coronata f. sp. avenae</name>
    <dbReference type="NCBI Taxonomy" id="200324"/>
    <lineage>
        <taxon>Eukaryota</taxon>
        <taxon>Fungi</taxon>
        <taxon>Dikarya</taxon>
        <taxon>Basidiomycota</taxon>
        <taxon>Pucciniomycotina</taxon>
        <taxon>Pucciniomycetes</taxon>
        <taxon>Pucciniales</taxon>
        <taxon>Pucciniaceae</taxon>
        <taxon>Puccinia</taxon>
    </lineage>
</organism>
<dbReference type="AlphaFoldDB" id="A0A2N5W215"/>
<keyword evidence="4" id="KW-1185">Reference proteome</keyword>
<evidence type="ECO:0000313" key="5">
    <source>
        <dbReference type="Proteomes" id="UP000235392"/>
    </source>
</evidence>
<gene>
    <name evidence="3" type="ORF">PCANC_04056</name>
    <name evidence="2" type="ORF">PCASD_07137</name>
</gene>
<feature type="compositionally biased region" description="Polar residues" evidence="1">
    <location>
        <begin position="55"/>
        <end position="66"/>
    </location>
</feature>
<reference evidence="4 5" key="1">
    <citation type="submission" date="2017-11" db="EMBL/GenBank/DDBJ databases">
        <title>De novo assembly and phasing of dikaryotic genomes from two isolates of Puccinia coronata f. sp. avenae, the causal agent of oat crown rust.</title>
        <authorList>
            <person name="Miller M.E."/>
            <person name="Zhang Y."/>
            <person name="Omidvar V."/>
            <person name="Sperschneider J."/>
            <person name="Schwessinger B."/>
            <person name="Raley C."/>
            <person name="Palmer J.M."/>
            <person name="Garnica D."/>
            <person name="Upadhyaya N."/>
            <person name="Rathjen J."/>
            <person name="Taylor J.M."/>
            <person name="Park R.F."/>
            <person name="Dodds P.N."/>
            <person name="Hirsch C.D."/>
            <person name="Kianian S.F."/>
            <person name="Figueroa M."/>
        </authorList>
    </citation>
    <scope>NUCLEOTIDE SEQUENCE [LARGE SCALE GENOMIC DNA]</scope>
    <source>
        <strain evidence="3">12NC29</strain>
        <strain evidence="2">12SD80</strain>
    </source>
</reference>
<dbReference type="Proteomes" id="UP000235388">
    <property type="component" value="Unassembled WGS sequence"/>
</dbReference>
<sequence>MTKRKKGLDPNPVKTDKRDQSKADASKEEGNQPNSPASQLQSRISREHSRDHSSKPNLLTQRTKGH</sequence>
<feature type="compositionally biased region" description="Polar residues" evidence="1">
    <location>
        <begin position="31"/>
        <end position="43"/>
    </location>
</feature>
<protein>
    <submittedName>
        <fullName evidence="3">Uncharacterized protein</fullName>
    </submittedName>
</protein>
<dbReference type="Proteomes" id="UP000235392">
    <property type="component" value="Unassembled WGS sequence"/>
</dbReference>
<evidence type="ECO:0000313" key="3">
    <source>
        <dbReference type="EMBL" id="PLW56291.1"/>
    </source>
</evidence>